<dbReference type="InterPro" id="IPR015915">
    <property type="entry name" value="Kelch-typ_b-propeller"/>
</dbReference>
<dbReference type="Pfam" id="PF24681">
    <property type="entry name" value="Kelch_KLHDC2_KLHL20_DRC7"/>
    <property type="match status" value="3"/>
</dbReference>
<feature type="chain" id="PRO_5032344904" description="Bacterial repeat domain-containing protein" evidence="3">
    <location>
        <begin position="29"/>
        <end position="2026"/>
    </location>
</feature>
<dbReference type="PANTHER" id="PTHR46093">
    <property type="entry name" value="ACYL-COA-BINDING DOMAIN-CONTAINING PROTEIN 5"/>
    <property type="match status" value="1"/>
</dbReference>
<evidence type="ECO:0000256" key="2">
    <source>
        <dbReference type="ARBA" id="ARBA00022737"/>
    </source>
</evidence>
<feature type="domain" description="Bacterial repeat" evidence="4">
    <location>
        <begin position="1247"/>
        <end position="1317"/>
    </location>
</feature>
<gene>
    <name evidence="5" type="ORF">IRI77_35100</name>
</gene>
<feature type="domain" description="Bacterial repeat" evidence="4">
    <location>
        <begin position="877"/>
        <end position="941"/>
    </location>
</feature>
<evidence type="ECO:0000256" key="1">
    <source>
        <dbReference type="ARBA" id="ARBA00022441"/>
    </source>
</evidence>
<dbReference type="SUPFAM" id="SSF117281">
    <property type="entry name" value="Kelch motif"/>
    <property type="match status" value="4"/>
</dbReference>
<dbReference type="PANTHER" id="PTHR46093:SF18">
    <property type="entry name" value="FIBRONECTIN TYPE-III DOMAIN-CONTAINING PROTEIN"/>
    <property type="match status" value="1"/>
</dbReference>
<name>A0A7S7SKN3_PALFE</name>
<feature type="domain" description="Bacterial repeat" evidence="4">
    <location>
        <begin position="724"/>
        <end position="792"/>
    </location>
</feature>
<keyword evidence="1" id="KW-0880">Kelch repeat</keyword>
<dbReference type="EMBL" id="CP063849">
    <property type="protein sequence ID" value="QOY87908.1"/>
    <property type="molecule type" value="Genomic_DNA"/>
</dbReference>
<keyword evidence="2" id="KW-0677">Repeat</keyword>
<feature type="domain" description="Bacterial repeat" evidence="4">
    <location>
        <begin position="1559"/>
        <end position="1621"/>
    </location>
</feature>
<keyword evidence="6" id="KW-1185">Reference proteome</keyword>
<feature type="domain" description="Bacterial repeat" evidence="4">
    <location>
        <begin position="1403"/>
        <end position="1469"/>
    </location>
</feature>
<evidence type="ECO:0000313" key="5">
    <source>
        <dbReference type="EMBL" id="QOY87908.1"/>
    </source>
</evidence>
<dbReference type="Gene3D" id="2.120.10.80">
    <property type="entry name" value="Kelch-type beta propeller"/>
    <property type="match status" value="5"/>
</dbReference>
<reference evidence="5 6" key="1">
    <citation type="submission" date="2020-10" db="EMBL/GenBank/DDBJ databases">
        <title>Complete genome sequence of Paludibaculum fermentans P105T, a facultatively anaerobic acidobacterium capable of dissimilatory Fe(III) reduction.</title>
        <authorList>
            <person name="Dedysh S.N."/>
            <person name="Beletsky A.V."/>
            <person name="Kulichevskaya I.S."/>
            <person name="Mardanov A.V."/>
            <person name="Ravin N.V."/>
        </authorList>
    </citation>
    <scope>NUCLEOTIDE SEQUENCE [LARGE SCALE GENOMIC DNA]</scope>
    <source>
        <strain evidence="5 6">P105</strain>
    </source>
</reference>
<evidence type="ECO:0000256" key="3">
    <source>
        <dbReference type="SAM" id="SignalP"/>
    </source>
</evidence>
<evidence type="ECO:0000313" key="6">
    <source>
        <dbReference type="Proteomes" id="UP000593892"/>
    </source>
</evidence>
<accession>A0A7S7SKN3</accession>
<keyword evidence="3" id="KW-0732">Signal</keyword>
<proteinExistence type="predicted"/>
<organism evidence="5 6">
    <name type="scientific">Paludibaculum fermentans</name>
    <dbReference type="NCBI Taxonomy" id="1473598"/>
    <lineage>
        <taxon>Bacteria</taxon>
        <taxon>Pseudomonadati</taxon>
        <taxon>Acidobacteriota</taxon>
        <taxon>Terriglobia</taxon>
        <taxon>Bryobacterales</taxon>
        <taxon>Bryobacteraceae</taxon>
        <taxon>Paludibaculum</taxon>
    </lineage>
</organism>
<feature type="signal peptide" evidence="3">
    <location>
        <begin position="1"/>
        <end position="28"/>
    </location>
</feature>
<dbReference type="Pfam" id="PF18998">
    <property type="entry name" value="Flg_new_2"/>
    <property type="match status" value="5"/>
</dbReference>
<evidence type="ECO:0000259" key="4">
    <source>
        <dbReference type="Pfam" id="PF18998"/>
    </source>
</evidence>
<dbReference type="Proteomes" id="UP000593892">
    <property type="component" value="Chromosome"/>
</dbReference>
<sequence length="2026" mass="212625">MPAHSPLAPWMRTVLLVSALLASKPVSAQQNWSQSVTSAAPTGRYGFGMAYDPVRRQTVVFGGETGSTDFTGVADTWVFDGSNWAQKSPATSPPARGETAMVWDSARQQIVLFGGIAPNGTKLNDTWVWDGTAWTQKAPATLPPVRGYHALAYDAAHQQVVLYAGSGTNTILNDTWVWDGVNWAQKSPATSPTQRLYPNIVYDAARQKVLLFGGMASGALASDTWLWDGSNWTQAAPANQPIPSDTTSLSYDPISQRVLLFGGIALVNGTVSFLTNTWSWDGTNWTQLAPAAQPPGRSQAGLVYDTARQQFVLFGGANTAYLNDTWAFGGTSLNWVQQAPPLSPPARGFSAMAYDAKRQQAVMFGGASNVQAHLYLGDTWVWDGAAWTQKSPANQPGVRELHAMAYDASRQQVVLFGGVDSLGYLSDTWVWDGINWIQKFPATVPPVRAFHSLAYDEAHQQVVLSGGSAFGSFLNDTWVWDGSNWTQKNPATSPPYFSTYLAMAFDSARQKTVRYLTTYSGSLGWNSQTWTWNGVNWAQSAPPNSPEARILDASIVYMNGLQQTLLFGGSNATTNTLIADTWLWGGTDWTQLYPLVSPSPRLGYAMAFDTLNQRAVLFGGQGPNNVYYSDTWLFGGASTFPVNITVPAGVQFTFNGVTYTGSQSINAAPGTYTLSATSPQQSAGSQFLFTSWSDAGAISHPVTVSSAPVNITGAFKTQFLLTAVASPSNGGTVSQTAASSNGPYYDPGTLVSVFQTPSPGFTFTGWSGACSGTGVCFVTMNAPATVTANFTRPTYSVAIHLPAGVQYSFGGLPLTGPASLTLPAGNYDIVMTSPQAAGAGTQLAFVSWSDLGAVSHTLTVSGPTTLTGTFKTQYLLTTAASPANEGAVTPGGYLDAGSSIILTATPKANYAFAYWSGACSGANPLCFLVMSAPLSATANFTTPYHWTPVFPATQPAAVGSAPAVFDAARQQVVLFGGQSGNETWIWNGALWTRKLPATVPGSQINSMAYDAKRGKVVLLGISGTYPNDKSTIWEWDGANWTLIPAAAPPEPRAWPNLFYDETLQKVVLFGGEGHFGAPVYQKGLNDAWTWDGAVWTPLATPVAPGPRAGACGAYDSANHQLVLFGGFDAVTAVNYSDTWVWNGASWTQKSPVTSPPSFSCDSNVAYHSQLRQIMIVGWNNTASWFWDGTNWSSHQFPVQPPGALSVSYDPARQQLVALGQSSLPLKPVLSETWLFNNTLNPPLYQLTASVTPPGSGTLAVKASGQPGPSYVAGSPLLVTPTPAAGYGLKSWSGDCSGSGLCLVTLDTNRSVTANFSNAPVNVTVNVPPGIQFTLNGVTYTGTQTVVLAPGSYSLSTATVQTLSPGSRAVFLSWSDGLPSTHPLIVGGNPVSITASFQQMYQLTLAAAPSAGGAITAAGGPYYNAGSVVPVTATPAAGYVFSNWSGACSGPAACSVTMNAPATVTANFAAGAHPLTINVPAGVPYTLFGFPFVGPQTISLPPGSYPLSVNPAQSTGPGARLAFLSWSDGGAASHNVALGAAPLTVTGVFSTQYLLSSSAAPANQGSVGTAGGPWFDAGTTVTASALASPGYEFEYWSGACTGSAVFCFVKMNAPATLVGHFSVPVVASQLHPAAHPSARNGYGLAYDAANQQVVLFGGTEQGTNKLLNDTWLWDGSSWTLQSPALSPPPRSLMGMAYHAGTGTVVMFGGETPGPLATPNHFGDTWVWNGKTKTWTQKGAGPSPRFDSAMSSFGSDVILFGGVFAQTAAFVVVDGTAYGDTWLWDGNAWHQKAPVHSPSPRFASSIAYDSVRNQAVLIAGILPLSKSNSGYTDTWGWNGADWQALNTTTPSGFAAAFDPTIQQVILLGVSGNYLWAWDGAAWYQRETHDPTLNNIAFDAARQELVAFGNAGATWIRVAPKVSLAAGGPPSVAIASNGDYLVTVNMKNQGNIPETGILATAATASGISASGFTSAQLFTLDPGQGAPVTARFPKSAGPGFKVLTLSGLYSAPPVANSASWSTSLLVNFP</sequence>
<dbReference type="KEGG" id="pfer:IRI77_35100"/>
<dbReference type="RefSeq" id="WP_194449575.1">
    <property type="nucleotide sequence ID" value="NZ_CP063849.1"/>
</dbReference>
<protein>
    <recommendedName>
        <fullName evidence="4">Bacterial repeat domain-containing protein</fullName>
    </recommendedName>
</protein>
<dbReference type="InterPro" id="IPR044060">
    <property type="entry name" value="Bacterial_rp_domain"/>
</dbReference>